<keyword evidence="7 10" id="KW-0460">Magnesium</keyword>
<evidence type="ECO:0000256" key="3">
    <source>
        <dbReference type="ARBA" id="ARBA00022694"/>
    </source>
</evidence>
<dbReference type="Gene3D" id="3.30.1360.120">
    <property type="entry name" value="Probable tRNA modification gtpase trme, domain 1"/>
    <property type="match status" value="1"/>
</dbReference>
<comment type="subcellular location">
    <subcellularLocation>
        <location evidence="10">Cytoplasm</location>
    </subcellularLocation>
</comment>
<evidence type="ECO:0000256" key="8">
    <source>
        <dbReference type="ARBA" id="ARBA00022958"/>
    </source>
</evidence>
<dbReference type="InterPro" id="IPR027368">
    <property type="entry name" value="MnmE_dom2"/>
</dbReference>
<dbReference type="GO" id="GO:0005829">
    <property type="term" value="C:cytosol"/>
    <property type="evidence" value="ECO:0007669"/>
    <property type="project" value="TreeGrafter"/>
</dbReference>
<feature type="binding site" evidence="10">
    <location>
        <position position="129"/>
    </location>
    <ligand>
        <name>(6S)-5-formyl-5,6,7,8-tetrahydrofolate</name>
        <dbReference type="ChEBI" id="CHEBI:57457"/>
    </ligand>
</feature>
<evidence type="ECO:0000256" key="6">
    <source>
        <dbReference type="ARBA" id="ARBA00022801"/>
    </source>
</evidence>
<dbReference type="InterPro" id="IPR018948">
    <property type="entry name" value="GTP-bd_TrmE_N"/>
</dbReference>
<comment type="subunit">
    <text evidence="10">Homodimer. Heterotetramer of two MnmE and two MnmG subunits.</text>
</comment>
<keyword evidence="6 10" id="KW-0378">Hydrolase</keyword>
<keyword evidence="9 10" id="KW-0342">GTP-binding</keyword>
<dbReference type="InterPro" id="IPR006073">
    <property type="entry name" value="GTP-bd"/>
</dbReference>
<dbReference type="Proteomes" id="UP000886355">
    <property type="component" value="Unassembled WGS sequence"/>
</dbReference>
<feature type="binding site" evidence="10">
    <location>
        <position position="466"/>
    </location>
    <ligand>
        <name>(6S)-5-formyl-5,6,7,8-tetrahydrofolate</name>
        <dbReference type="ChEBI" id="CHEBI:57457"/>
    </ligand>
</feature>
<comment type="cofactor">
    <cofactor evidence="10">
        <name>K(+)</name>
        <dbReference type="ChEBI" id="CHEBI:29103"/>
    </cofactor>
    <text evidence="10">Binds 1 potassium ion per subunit.</text>
</comment>
<keyword evidence="3 10" id="KW-0819">tRNA processing</keyword>
<dbReference type="InterPro" id="IPR025867">
    <property type="entry name" value="MnmE_helical"/>
</dbReference>
<evidence type="ECO:0000313" key="13">
    <source>
        <dbReference type="EMBL" id="HDL89528.1"/>
    </source>
</evidence>
<feature type="binding site" evidence="10">
    <location>
        <position position="90"/>
    </location>
    <ligand>
        <name>(6S)-5-formyl-5,6,7,8-tetrahydrofolate</name>
        <dbReference type="ChEBI" id="CHEBI:57457"/>
    </ligand>
</feature>
<dbReference type="Gene3D" id="1.20.120.430">
    <property type="entry name" value="tRNA modification GTPase MnmE domain 2"/>
    <property type="match status" value="1"/>
</dbReference>
<dbReference type="CDD" id="cd04164">
    <property type="entry name" value="trmE"/>
    <property type="match status" value="1"/>
</dbReference>
<name>A0A7C1AXK0_9BACT</name>
<dbReference type="GO" id="GO:0005525">
    <property type="term" value="F:GTP binding"/>
    <property type="evidence" value="ECO:0007669"/>
    <property type="project" value="UniProtKB-UniRule"/>
</dbReference>
<evidence type="ECO:0000256" key="5">
    <source>
        <dbReference type="ARBA" id="ARBA00022741"/>
    </source>
</evidence>
<comment type="similarity">
    <text evidence="1 10 11">Belongs to the TRAFAC class TrmE-Era-EngA-EngB-Septin-like GTPase superfamily. TrmE GTPase family.</text>
</comment>
<sequence>MIRDVLAKDTICAIATPLGLGGIGIVRVSGCLSESIAERVFVPSRAKFPLTSHRLYHGWIRNPRTDALIDEVLLSLMKAPHTYTREDVLEINCHSGYAVLEEILEIVMECGARLAEPGEFTYRAFLNGRIDLVQAEAVVDIVESRSKKSLEIARNQLHGAFSEIVQNWLELLTDFISELEAHVDFAEDIDEELDLHVFAARLCSELIAPMERVLDRASRSRIVQEGVRLAIVGKPNVGKSSLLNALLQKDKAIVTEFAGTTRDVVEDYIILDGILLKIMDTAGIREKADPIEQMGIERTLKAVESAHVIIWVLDRSVPLSNEDFRIFDVVRGRRILGILNKSDLPPAFEEDEVRRAFGSDFPVVTISVFRRDDVAYVKQLLRQEYLAELVDDSSEAFAINRRQEEHLRGCLDHLKEAQTLLEKGEFLELVLYELHHGKKELEVIVGKGHLTADILHRVFSRICIGK</sequence>
<dbReference type="InterPro" id="IPR027417">
    <property type="entry name" value="P-loop_NTPase"/>
</dbReference>
<evidence type="ECO:0000256" key="11">
    <source>
        <dbReference type="RuleBase" id="RU003313"/>
    </source>
</evidence>
<proteinExistence type="inferred from homology"/>
<dbReference type="EMBL" id="DQZW01000064">
    <property type="protein sequence ID" value="HDL89528.1"/>
    <property type="molecule type" value="Genomic_DNA"/>
</dbReference>
<dbReference type="PROSITE" id="PS51709">
    <property type="entry name" value="G_TRME"/>
    <property type="match status" value="1"/>
</dbReference>
<dbReference type="GO" id="GO:0030488">
    <property type="term" value="P:tRNA methylation"/>
    <property type="evidence" value="ECO:0007669"/>
    <property type="project" value="TreeGrafter"/>
</dbReference>
<evidence type="ECO:0000256" key="7">
    <source>
        <dbReference type="ARBA" id="ARBA00022842"/>
    </source>
</evidence>
<protein>
    <recommendedName>
        <fullName evidence="10">tRNA modification GTPase MnmE</fullName>
        <ecNumber evidence="10">3.6.-.-</ecNumber>
    </recommendedName>
</protein>
<reference evidence="13" key="1">
    <citation type="journal article" date="2020" name="mSystems">
        <title>Genome- and Community-Level Interaction Insights into Carbon Utilization and Element Cycling Functions of Hydrothermarchaeota in Hydrothermal Sediment.</title>
        <authorList>
            <person name="Zhou Z."/>
            <person name="Liu Y."/>
            <person name="Xu W."/>
            <person name="Pan J."/>
            <person name="Luo Z.H."/>
            <person name="Li M."/>
        </authorList>
    </citation>
    <scope>NUCLEOTIDE SEQUENCE [LARGE SCALE GENOMIC DNA]</scope>
    <source>
        <strain evidence="13">HyVt-19</strain>
    </source>
</reference>
<feature type="binding site" evidence="10">
    <location>
        <begin position="280"/>
        <end position="283"/>
    </location>
    <ligand>
        <name>GTP</name>
        <dbReference type="ChEBI" id="CHEBI:37565"/>
    </ligand>
</feature>
<dbReference type="HAMAP" id="MF_00379">
    <property type="entry name" value="GTPase_MnmE"/>
    <property type="match status" value="1"/>
</dbReference>
<keyword evidence="4 10" id="KW-0479">Metal-binding</keyword>
<dbReference type="Gene3D" id="3.40.50.300">
    <property type="entry name" value="P-loop containing nucleotide triphosphate hydrolases"/>
    <property type="match status" value="1"/>
</dbReference>
<feature type="binding site" evidence="10">
    <location>
        <begin position="236"/>
        <end position="241"/>
    </location>
    <ligand>
        <name>GTP</name>
        <dbReference type="ChEBI" id="CHEBI:37565"/>
    </ligand>
</feature>
<dbReference type="InterPro" id="IPR027266">
    <property type="entry name" value="TrmE/GcvT-like"/>
</dbReference>
<dbReference type="GO" id="GO:0002098">
    <property type="term" value="P:tRNA wobble uridine modification"/>
    <property type="evidence" value="ECO:0007669"/>
    <property type="project" value="TreeGrafter"/>
</dbReference>
<feature type="binding site" evidence="10">
    <location>
        <position position="240"/>
    </location>
    <ligand>
        <name>Mg(2+)</name>
        <dbReference type="ChEBI" id="CHEBI:18420"/>
    </ligand>
</feature>
<dbReference type="PANTHER" id="PTHR42714:SF2">
    <property type="entry name" value="TRNA MODIFICATION GTPASE GTPBP3, MITOCHONDRIAL"/>
    <property type="match status" value="1"/>
</dbReference>
<evidence type="ECO:0000256" key="10">
    <source>
        <dbReference type="HAMAP-Rule" id="MF_00379"/>
    </source>
</evidence>
<evidence type="ECO:0000256" key="4">
    <source>
        <dbReference type="ARBA" id="ARBA00022723"/>
    </source>
</evidence>
<evidence type="ECO:0000256" key="2">
    <source>
        <dbReference type="ARBA" id="ARBA00022490"/>
    </source>
</evidence>
<evidence type="ECO:0000259" key="12">
    <source>
        <dbReference type="PROSITE" id="PS51709"/>
    </source>
</evidence>
<keyword evidence="5 10" id="KW-0547">Nucleotide-binding</keyword>
<dbReference type="GO" id="GO:0003924">
    <property type="term" value="F:GTPase activity"/>
    <property type="evidence" value="ECO:0007669"/>
    <property type="project" value="UniProtKB-UniRule"/>
</dbReference>
<evidence type="ECO:0000256" key="9">
    <source>
        <dbReference type="ARBA" id="ARBA00023134"/>
    </source>
</evidence>
<dbReference type="InterPro" id="IPR005225">
    <property type="entry name" value="Small_GTP-bd"/>
</dbReference>
<dbReference type="FunFam" id="3.40.50.300:FF:001376">
    <property type="entry name" value="tRNA modification GTPase MnmE"/>
    <property type="match status" value="1"/>
</dbReference>
<gene>
    <name evidence="10 13" type="primary">mnmE</name>
    <name evidence="10" type="synonym">trmE</name>
    <name evidence="13" type="ORF">ENG14_01325</name>
</gene>
<feature type="binding site" evidence="10">
    <location>
        <position position="261"/>
    </location>
    <ligand>
        <name>Mg(2+)</name>
        <dbReference type="ChEBI" id="CHEBI:18420"/>
    </ligand>
</feature>
<dbReference type="Pfam" id="PF12631">
    <property type="entry name" value="MnmE_helical"/>
    <property type="match status" value="1"/>
</dbReference>
<organism evidence="13">
    <name type="scientific">Thermodesulforhabdus norvegica</name>
    <dbReference type="NCBI Taxonomy" id="39841"/>
    <lineage>
        <taxon>Bacteria</taxon>
        <taxon>Pseudomonadati</taxon>
        <taxon>Thermodesulfobacteriota</taxon>
        <taxon>Syntrophobacteria</taxon>
        <taxon>Syntrophobacterales</taxon>
        <taxon>Thermodesulforhabdaceae</taxon>
        <taxon>Thermodesulforhabdus</taxon>
    </lineage>
</organism>
<dbReference type="GO" id="GO:0042802">
    <property type="term" value="F:identical protein binding"/>
    <property type="evidence" value="ECO:0007669"/>
    <property type="project" value="UniProtKB-ARBA"/>
</dbReference>
<keyword evidence="8 10" id="KW-0630">Potassium</keyword>
<dbReference type="NCBIfam" id="TIGR00231">
    <property type="entry name" value="small_GTP"/>
    <property type="match status" value="1"/>
</dbReference>
<dbReference type="NCBIfam" id="TIGR00450">
    <property type="entry name" value="mnmE_trmE_thdF"/>
    <property type="match status" value="1"/>
</dbReference>
<dbReference type="SUPFAM" id="SSF52540">
    <property type="entry name" value="P-loop containing nucleoside triphosphate hydrolases"/>
    <property type="match status" value="1"/>
</dbReference>
<dbReference type="InterPro" id="IPR031168">
    <property type="entry name" value="G_TrmE"/>
</dbReference>
<dbReference type="PRINTS" id="PR00326">
    <property type="entry name" value="GTP1OBG"/>
</dbReference>
<feature type="binding site" evidence="10">
    <location>
        <position position="27"/>
    </location>
    <ligand>
        <name>(6S)-5-formyl-5,6,7,8-tetrahydrofolate</name>
        <dbReference type="ChEBI" id="CHEBI:57457"/>
    </ligand>
</feature>
<dbReference type="PANTHER" id="PTHR42714">
    <property type="entry name" value="TRNA MODIFICATION GTPASE GTPBP3"/>
    <property type="match status" value="1"/>
</dbReference>
<dbReference type="CDD" id="cd14858">
    <property type="entry name" value="TrmE_N"/>
    <property type="match status" value="1"/>
</dbReference>
<dbReference type="Pfam" id="PF10396">
    <property type="entry name" value="TrmE_N"/>
    <property type="match status" value="1"/>
</dbReference>
<dbReference type="InterPro" id="IPR004520">
    <property type="entry name" value="GTPase_MnmE"/>
</dbReference>
<accession>A0A7C1AXK0</accession>
<dbReference type="FunFam" id="3.30.1360.120:FF:000003">
    <property type="entry name" value="tRNA modification GTPase MnmE"/>
    <property type="match status" value="1"/>
</dbReference>
<dbReference type="GO" id="GO:0046872">
    <property type="term" value="F:metal ion binding"/>
    <property type="evidence" value="ECO:0007669"/>
    <property type="project" value="UniProtKB-KW"/>
</dbReference>
<dbReference type="EC" id="3.6.-.-" evidence="10"/>
<dbReference type="Pfam" id="PF01926">
    <property type="entry name" value="MMR_HSR1"/>
    <property type="match status" value="1"/>
</dbReference>
<keyword evidence="2 10" id="KW-0963">Cytoplasm</keyword>
<comment type="caution">
    <text evidence="10">Lacks conserved residue(s) required for the propagation of feature annotation.</text>
</comment>
<evidence type="ECO:0000256" key="1">
    <source>
        <dbReference type="ARBA" id="ARBA00011043"/>
    </source>
</evidence>
<feature type="binding site" evidence="10">
    <location>
        <begin position="255"/>
        <end position="261"/>
    </location>
    <ligand>
        <name>GTP</name>
        <dbReference type="ChEBI" id="CHEBI:37565"/>
    </ligand>
</feature>
<comment type="function">
    <text evidence="10">Exhibits a very high intrinsic GTPase hydrolysis rate. Involved in the addition of a carboxymethylaminomethyl (cmnm) group at the wobble position (U34) of certain tRNAs, forming tRNA-cmnm(5)s(2)U34.</text>
</comment>
<dbReference type="AlphaFoldDB" id="A0A7C1AXK0"/>
<feature type="domain" description="TrmE-type G" evidence="12">
    <location>
        <begin position="226"/>
        <end position="386"/>
    </location>
</feature>
<comment type="caution">
    <text evidence="13">The sequence shown here is derived from an EMBL/GenBank/DDBJ whole genome shotgun (WGS) entry which is preliminary data.</text>
</comment>